<keyword evidence="5" id="KW-1185">Reference proteome</keyword>
<evidence type="ECO:0000256" key="3">
    <source>
        <dbReference type="SAM" id="MobiDB-lite"/>
    </source>
</evidence>
<dbReference type="PANTHER" id="PTHR30160:SF1">
    <property type="entry name" value="LIPOPOLYSACCHARIDE 1,2-N-ACETYLGLUCOSAMINETRANSFERASE-RELATED"/>
    <property type="match status" value="1"/>
</dbReference>
<keyword evidence="2" id="KW-0808">Transferase</keyword>
<feature type="compositionally biased region" description="Basic and acidic residues" evidence="3">
    <location>
        <begin position="367"/>
        <end position="378"/>
    </location>
</feature>
<dbReference type="Proteomes" id="UP001595698">
    <property type="component" value="Unassembled WGS sequence"/>
</dbReference>
<evidence type="ECO:0000313" key="4">
    <source>
        <dbReference type="EMBL" id="MFC3984852.1"/>
    </source>
</evidence>
<dbReference type="InterPro" id="IPR002201">
    <property type="entry name" value="Glyco_trans_9"/>
</dbReference>
<keyword evidence="1" id="KW-0328">Glycosyltransferase</keyword>
<accession>A0ABV8F840</accession>
<sequence>MTASSSAAKALSAPWSRTGTVLVARTDNAGDVLLAGPAIRAVANHAARVVVLAGPNGQAAAELLPGVDQVIRWRTPWIDPAPPPLTGEHAARLIEAVRRVAPRQALILTSFHQSALPLAALLRLAGVPRIAAISNDYPGSLLDVRHTVDEEVDVPEAERMLALARAAGFELPPGDDGRLAVRHPLPPVGHLTGPAGYVVVHPGASVPARAWPADHCERAVRHLAAAGYRVVVTGTPGETALTARVAGSHAVDLGGRTSLAELAGVLAGAEAVVVANTGPAHLAAAVATPVVSLFAPTVPAARWAPYGVAVTLLGDQHAPCRGSRAQVCPVAGHPCLSSVTPAQVVDAVRRLAAPQDWVEEGEDEEDTVRRLTVKEEAS</sequence>
<dbReference type="Pfam" id="PF01075">
    <property type="entry name" value="Glyco_transf_9"/>
    <property type="match status" value="1"/>
</dbReference>
<dbReference type="RefSeq" id="WP_352015010.1">
    <property type="nucleotide sequence ID" value="NZ_JBHSBC010000038.1"/>
</dbReference>
<feature type="region of interest" description="Disordered" evidence="3">
    <location>
        <begin position="356"/>
        <end position="378"/>
    </location>
</feature>
<feature type="compositionally biased region" description="Acidic residues" evidence="3">
    <location>
        <begin position="357"/>
        <end position="366"/>
    </location>
</feature>
<gene>
    <name evidence="4" type="ORF">ACFOYY_32330</name>
</gene>
<dbReference type="CDD" id="cd03789">
    <property type="entry name" value="GT9_LPS_heptosyltransferase"/>
    <property type="match status" value="1"/>
</dbReference>
<dbReference type="Gene3D" id="3.40.50.2000">
    <property type="entry name" value="Glycogen Phosphorylase B"/>
    <property type="match status" value="2"/>
</dbReference>
<dbReference type="SUPFAM" id="SSF53756">
    <property type="entry name" value="UDP-Glycosyltransferase/glycogen phosphorylase"/>
    <property type="match status" value="1"/>
</dbReference>
<dbReference type="InterPro" id="IPR051199">
    <property type="entry name" value="LPS_LOS_Heptosyltrfase"/>
</dbReference>
<name>A0ABV8F840_9ACTN</name>
<dbReference type="PANTHER" id="PTHR30160">
    <property type="entry name" value="TETRAACYLDISACCHARIDE 4'-KINASE-RELATED"/>
    <property type="match status" value="1"/>
</dbReference>
<reference evidence="5" key="1">
    <citation type="journal article" date="2019" name="Int. J. Syst. Evol. Microbiol.">
        <title>The Global Catalogue of Microorganisms (GCM) 10K type strain sequencing project: providing services to taxonomists for standard genome sequencing and annotation.</title>
        <authorList>
            <consortium name="The Broad Institute Genomics Platform"/>
            <consortium name="The Broad Institute Genome Sequencing Center for Infectious Disease"/>
            <person name="Wu L."/>
            <person name="Ma J."/>
        </authorList>
    </citation>
    <scope>NUCLEOTIDE SEQUENCE [LARGE SCALE GENOMIC DNA]</scope>
    <source>
        <strain evidence="5">TBRC 7912</strain>
    </source>
</reference>
<evidence type="ECO:0000313" key="5">
    <source>
        <dbReference type="Proteomes" id="UP001595698"/>
    </source>
</evidence>
<dbReference type="EMBL" id="JBHSBC010000038">
    <property type="protein sequence ID" value="MFC3984852.1"/>
    <property type="molecule type" value="Genomic_DNA"/>
</dbReference>
<proteinExistence type="predicted"/>
<comment type="caution">
    <text evidence="4">The sequence shown here is derived from an EMBL/GenBank/DDBJ whole genome shotgun (WGS) entry which is preliminary data.</text>
</comment>
<evidence type="ECO:0000256" key="2">
    <source>
        <dbReference type="ARBA" id="ARBA00022679"/>
    </source>
</evidence>
<protein>
    <submittedName>
        <fullName evidence="4">Glycosyltransferase family 9 protein</fullName>
    </submittedName>
</protein>
<organism evidence="4 5">
    <name type="scientific">Streptosporangium jomthongense</name>
    <dbReference type="NCBI Taxonomy" id="1193683"/>
    <lineage>
        <taxon>Bacteria</taxon>
        <taxon>Bacillati</taxon>
        <taxon>Actinomycetota</taxon>
        <taxon>Actinomycetes</taxon>
        <taxon>Streptosporangiales</taxon>
        <taxon>Streptosporangiaceae</taxon>
        <taxon>Streptosporangium</taxon>
    </lineage>
</organism>
<evidence type="ECO:0000256" key="1">
    <source>
        <dbReference type="ARBA" id="ARBA00022676"/>
    </source>
</evidence>